<keyword evidence="4" id="KW-1185">Reference proteome</keyword>
<dbReference type="Pfam" id="PF03070">
    <property type="entry name" value="TENA_THI-4"/>
    <property type="match status" value="1"/>
</dbReference>
<dbReference type="EMBL" id="JBHUOZ010000002">
    <property type="protein sequence ID" value="MFD2919944.1"/>
    <property type="molecule type" value="Genomic_DNA"/>
</dbReference>
<dbReference type="InterPro" id="IPR004305">
    <property type="entry name" value="Thiaminase-2/PQQC"/>
</dbReference>
<dbReference type="GO" id="GO:0050334">
    <property type="term" value="F:thiaminase activity"/>
    <property type="evidence" value="ECO:0007669"/>
    <property type="project" value="UniProtKB-EC"/>
</dbReference>
<protein>
    <recommendedName>
        <fullName evidence="1">Aminopyrimidine aminohydrolase</fullName>
        <ecNumber evidence="1">3.5.99.2</ecNumber>
    </recommendedName>
</protein>
<dbReference type="InterPro" id="IPR016084">
    <property type="entry name" value="Haem_Oase-like_multi-hlx"/>
</dbReference>
<reference evidence="4" key="1">
    <citation type="journal article" date="2019" name="Int. J. Syst. Evol. Microbiol.">
        <title>The Global Catalogue of Microorganisms (GCM) 10K type strain sequencing project: providing services to taxonomists for standard genome sequencing and annotation.</title>
        <authorList>
            <consortium name="The Broad Institute Genomics Platform"/>
            <consortium name="The Broad Institute Genome Sequencing Center for Infectious Disease"/>
            <person name="Wu L."/>
            <person name="Ma J."/>
        </authorList>
    </citation>
    <scope>NUCLEOTIDE SEQUENCE [LARGE SCALE GENOMIC DNA]</scope>
    <source>
        <strain evidence="4">KCTC 23299</strain>
    </source>
</reference>
<dbReference type="Proteomes" id="UP001597511">
    <property type="component" value="Unassembled WGS sequence"/>
</dbReference>
<comment type="similarity">
    <text evidence="1">Belongs to the TenA family.</text>
</comment>
<dbReference type="CDD" id="cd19365">
    <property type="entry name" value="TenA_C-like"/>
    <property type="match status" value="1"/>
</dbReference>
<evidence type="ECO:0000313" key="3">
    <source>
        <dbReference type="EMBL" id="MFD2919944.1"/>
    </source>
</evidence>
<gene>
    <name evidence="3" type="primary">tenA</name>
    <name evidence="3" type="ORF">ACFS6H_09515</name>
</gene>
<organism evidence="3 4">
    <name type="scientific">Terrimonas rubra</name>
    <dbReference type="NCBI Taxonomy" id="1035890"/>
    <lineage>
        <taxon>Bacteria</taxon>
        <taxon>Pseudomonadati</taxon>
        <taxon>Bacteroidota</taxon>
        <taxon>Chitinophagia</taxon>
        <taxon>Chitinophagales</taxon>
        <taxon>Chitinophagaceae</taxon>
        <taxon>Terrimonas</taxon>
    </lineage>
</organism>
<keyword evidence="1 3" id="KW-0378">Hydrolase</keyword>
<keyword evidence="1" id="KW-0784">Thiamine biosynthesis</keyword>
<comment type="catalytic activity">
    <reaction evidence="1">
        <text>4-amino-5-aminomethyl-2-methylpyrimidine + H2O = 4-amino-5-hydroxymethyl-2-methylpyrimidine + NH4(+)</text>
        <dbReference type="Rhea" id="RHEA:31799"/>
        <dbReference type="ChEBI" id="CHEBI:15377"/>
        <dbReference type="ChEBI" id="CHEBI:16892"/>
        <dbReference type="ChEBI" id="CHEBI:28938"/>
        <dbReference type="ChEBI" id="CHEBI:63416"/>
        <dbReference type="EC" id="3.5.99.2"/>
    </reaction>
</comment>
<accession>A0ABW6A4D4</accession>
<sequence>MKWSEYTWTQVEHCYQAILEMPFITELSAGTLPVETFKFYMAQDSLYLEHFGRALSLVGAKAYDIQDVLAFIRFAEGAIVVENALHETYFKDFGLTDRGTMQPACHHYIHFLKSTAAFDAVEVGMAALLPCFWIYKKVGDHIFQNQETVNNPYKKWIQTYSNEDFGALVQQAINICDAAAERSTPEIRERMTQAFITSSHLEFDFWQGAYHNRKWNVF</sequence>
<dbReference type="InterPro" id="IPR027574">
    <property type="entry name" value="Thiaminase_II"/>
</dbReference>
<dbReference type="EC" id="3.5.99.2" evidence="1"/>
<evidence type="ECO:0000256" key="1">
    <source>
        <dbReference type="RuleBase" id="RU363093"/>
    </source>
</evidence>
<dbReference type="Gene3D" id="1.20.910.10">
    <property type="entry name" value="Heme oxygenase-like"/>
    <property type="match status" value="1"/>
</dbReference>
<evidence type="ECO:0000259" key="2">
    <source>
        <dbReference type="Pfam" id="PF03070"/>
    </source>
</evidence>
<evidence type="ECO:0000313" key="4">
    <source>
        <dbReference type="Proteomes" id="UP001597511"/>
    </source>
</evidence>
<dbReference type="PANTHER" id="PTHR43198:SF2">
    <property type="entry name" value="SI:CH1073-67J19.1-RELATED"/>
    <property type="match status" value="1"/>
</dbReference>
<comment type="caution">
    <text evidence="3">The sequence shown here is derived from an EMBL/GenBank/DDBJ whole genome shotgun (WGS) entry which is preliminary data.</text>
</comment>
<comment type="catalytic activity">
    <reaction evidence="1">
        <text>thiamine + H2O = 5-(2-hydroxyethyl)-4-methylthiazole + 4-amino-5-hydroxymethyl-2-methylpyrimidine + H(+)</text>
        <dbReference type="Rhea" id="RHEA:17509"/>
        <dbReference type="ChEBI" id="CHEBI:15377"/>
        <dbReference type="ChEBI" id="CHEBI:15378"/>
        <dbReference type="ChEBI" id="CHEBI:16892"/>
        <dbReference type="ChEBI" id="CHEBI:17957"/>
        <dbReference type="ChEBI" id="CHEBI:18385"/>
        <dbReference type="EC" id="3.5.99.2"/>
    </reaction>
</comment>
<name>A0ABW6A4D4_9BACT</name>
<feature type="domain" description="Thiaminase-2/PQQC" evidence="2">
    <location>
        <begin position="8"/>
        <end position="211"/>
    </location>
</feature>
<dbReference type="NCBIfam" id="TIGR04306">
    <property type="entry name" value="salvage_TenA"/>
    <property type="match status" value="1"/>
</dbReference>
<dbReference type="InterPro" id="IPR050967">
    <property type="entry name" value="Thiamine_Salvage_TenA"/>
</dbReference>
<dbReference type="RefSeq" id="WP_386097672.1">
    <property type="nucleotide sequence ID" value="NZ_JBHUOZ010000002.1"/>
</dbReference>
<dbReference type="SUPFAM" id="SSF48613">
    <property type="entry name" value="Heme oxygenase-like"/>
    <property type="match status" value="1"/>
</dbReference>
<comment type="pathway">
    <text evidence="1">Cofactor biosynthesis; thiamine diphosphate biosynthesis.</text>
</comment>
<dbReference type="PANTHER" id="PTHR43198">
    <property type="entry name" value="BIFUNCTIONAL TH2 PROTEIN"/>
    <property type="match status" value="1"/>
</dbReference>
<comment type="function">
    <text evidence="1">Catalyzes an amino-pyrimidine hydrolysis reaction at the C5' of the pyrimidine moiety of thiamine compounds, a reaction that is part of a thiamine salvage pathway.</text>
</comment>
<proteinExistence type="inferred from homology"/>